<accession>A0A9W8NLA3</accession>
<sequence>MAAVLGGLGKGNKIVVGEAGEAGEDKTLVQATVWWTNALDRYYAQEWTKNVTHELFDDAVFEPTEANSEEEGVVAEAQT</sequence>
<dbReference type="AlphaFoldDB" id="A0A9W8NLA3"/>
<organism evidence="1 2">
    <name type="scientific">Xylaria arbuscula</name>
    <dbReference type="NCBI Taxonomy" id="114810"/>
    <lineage>
        <taxon>Eukaryota</taxon>
        <taxon>Fungi</taxon>
        <taxon>Dikarya</taxon>
        <taxon>Ascomycota</taxon>
        <taxon>Pezizomycotina</taxon>
        <taxon>Sordariomycetes</taxon>
        <taxon>Xylariomycetidae</taxon>
        <taxon>Xylariales</taxon>
        <taxon>Xylariaceae</taxon>
        <taxon>Xylaria</taxon>
    </lineage>
</organism>
<comment type="caution">
    <text evidence="1">The sequence shown here is derived from an EMBL/GenBank/DDBJ whole genome shotgun (WGS) entry which is preliminary data.</text>
</comment>
<proteinExistence type="predicted"/>
<gene>
    <name evidence="1" type="ORF">NPX13_g1861</name>
</gene>
<reference evidence="1" key="1">
    <citation type="submission" date="2022-07" db="EMBL/GenBank/DDBJ databases">
        <title>Genome Sequence of Xylaria arbuscula.</title>
        <authorList>
            <person name="Buettner E."/>
        </authorList>
    </citation>
    <scope>NUCLEOTIDE SEQUENCE</scope>
    <source>
        <strain evidence="1">VT107</strain>
    </source>
</reference>
<evidence type="ECO:0000313" key="1">
    <source>
        <dbReference type="EMBL" id="KAJ3578704.1"/>
    </source>
</evidence>
<dbReference type="EMBL" id="JANPWZ010000179">
    <property type="protein sequence ID" value="KAJ3578704.1"/>
    <property type="molecule type" value="Genomic_DNA"/>
</dbReference>
<protein>
    <submittedName>
        <fullName evidence="1">Uncharacterized protein</fullName>
    </submittedName>
</protein>
<evidence type="ECO:0000313" key="2">
    <source>
        <dbReference type="Proteomes" id="UP001148614"/>
    </source>
</evidence>
<keyword evidence="2" id="KW-1185">Reference proteome</keyword>
<name>A0A9W8NLA3_9PEZI</name>
<dbReference type="Proteomes" id="UP001148614">
    <property type="component" value="Unassembled WGS sequence"/>
</dbReference>